<feature type="transmembrane region" description="Helical" evidence="1">
    <location>
        <begin position="363"/>
        <end position="384"/>
    </location>
</feature>
<evidence type="ECO:0008006" key="4">
    <source>
        <dbReference type="Google" id="ProtNLM"/>
    </source>
</evidence>
<feature type="transmembrane region" description="Helical" evidence="1">
    <location>
        <begin position="422"/>
        <end position="444"/>
    </location>
</feature>
<feature type="transmembrane region" description="Helical" evidence="1">
    <location>
        <begin position="152"/>
        <end position="172"/>
    </location>
</feature>
<feature type="transmembrane region" description="Helical" evidence="1">
    <location>
        <begin position="233"/>
        <end position="253"/>
    </location>
</feature>
<gene>
    <name evidence="2" type="ORF">HDIA_4534</name>
</gene>
<feature type="transmembrane region" description="Helical" evidence="1">
    <location>
        <begin position="25"/>
        <end position="44"/>
    </location>
</feature>
<accession>A0A2C9DE92</accession>
<feature type="transmembrane region" description="Helical" evidence="1">
    <location>
        <begin position="208"/>
        <end position="227"/>
    </location>
</feature>
<dbReference type="OrthoDB" id="7842542at2"/>
<protein>
    <recommendedName>
        <fullName evidence="4">Glycosyltransferase RgtA/B/C/D-like domain-containing protein</fullName>
    </recommendedName>
</protein>
<sequence length="515" mass="55481">MTLLTGGTPASGADIGAEGEARRSAIASTTVFALLASLAYLALLTNGSFDFSGIDTLGGAYEAYARSLLQGRFDVPFAAIGNEGMIVGGKYYLYYGIFPAILRLPFLYFDLPVPGPRVFVWLEACASALFLHLAILRMMAATAGDDARPAGIGTVVFAGLLAWVASPVVILAGNASVYHEPFGVALVCVSVFFWLLARPIACALRGSIPVLSTGELAALALAAGICLHGRPPMAVSLYMAVGFMCLWTLAEPVASGKLSGRMARLVARSLVPGMILGLALGLYLLVNWLRFGDPLETGPVASFGFRLHVYGDDPWMKGVVDDGRFQLLRIIPNFLMHLFNAEGLQETIIRGWSLNAVRNEPPLIGAFFLWLPYWSYGLLGAIFIARLSRRTPLPGLWFAGLALACSISFALILSYATVAFRYKLAFCPLLFLFLLGGIGAECSWRTALPAVTQSKLVWLLGRNSLLFRSMLAISVVVTIYAAFYYKQNDFLNGRPDSALFQTGLRPGMQPPSSAE</sequence>
<feature type="transmembrane region" description="Helical" evidence="1">
    <location>
        <begin position="121"/>
        <end position="140"/>
    </location>
</feature>
<name>A0A2C9DE92_9HYPH</name>
<feature type="transmembrane region" description="Helical" evidence="1">
    <location>
        <begin position="396"/>
        <end position="416"/>
    </location>
</feature>
<proteinExistence type="predicted"/>
<feature type="transmembrane region" description="Helical" evidence="1">
    <location>
        <begin position="91"/>
        <end position="109"/>
    </location>
</feature>
<keyword evidence="3" id="KW-1185">Reference proteome</keyword>
<feature type="transmembrane region" description="Helical" evidence="1">
    <location>
        <begin position="465"/>
        <end position="485"/>
    </location>
</feature>
<evidence type="ECO:0000313" key="2">
    <source>
        <dbReference type="EMBL" id="SON58075.1"/>
    </source>
</evidence>
<organism evidence="2 3">
    <name type="scientific">Hartmannibacter diazotrophicus</name>
    <dbReference type="NCBI Taxonomy" id="1482074"/>
    <lineage>
        <taxon>Bacteria</taxon>
        <taxon>Pseudomonadati</taxon>
        <taxon>Pseudomonadota</taxon>
        <taxon>Alphaproteobacteria</taxon>
        <taxon>Hyphomicrobiales</taxon>
        <taxon>Pleomorphomonadaceae</taxon>
        <taxon>Hartmannibacter</taxon>
    </lineage>
</organism>
<feature type="transmembrane region" description="Helical" evidence="1">
    <location>
        <begin position="178"/>
        <end position="196"/>
    </location>
</feature>
<feature type="transmembrane region" description="Helical" evidence="1">
    <location>
        <begin position="265"/>
        <end position="286"/>
    </location>
</feature>
<evidence type="ECO:0000313" key="3">
    <source>
        <dbReference type="Proteomes" id="UP000223606"/>
    </source>
</evidence>
<reference evidence="3" key="1">
    <citation type="submission" date="2017-09" db="EMBL/GenBank/DDBJ databases">
        <title>Genome sequence of Nannocystis excedens DSM 71.</title>
        <authorList>
            <person name="Blom J."/>
        </authorList>
    </citation>
    <scope>NUCLEOTIDE SEQUENCE [LARGE SCALE GENOMIC DNA]</scope>
    <source>
        <strain evidence="3">type strain: E19</strain>
    </source>
</reference>
<dbReference type="KEGG" id="hdi:HDIA_4534"/>
<keyword evidence="1" id="KW-0472">Membrane</keyword>
<evidence type="ECO:0000256" key="1">
    <source>
        <dbReference type="SAM" id="Phobius"/>
    </source>
</evidence>
<dbReference type="Proteomes" id="UP000223606">
    <property type="component" value="Chromosome 1"/>
</dbReference>
<dbReference type="EMBL" id="LT960614">
    <property type="protein sequence ID" value="SON58075.1"/>
    <property type="molecule type" value="Genomic_DNA"/>
</dbReference>
<keyword evidence="1" id="KW-0812">Transmembrane</keyword>
<keyword evidence="1" id="KW-1133">Transmembrane helix</keyword>
<dbReference type="AlphaFoldDB" id="A0A2C9DE92"/>
<dbReference type="RefSeq" id="WP_099558247.1">
    <property type="nucleotide sequence ID" value="NZ_LT960614.1"/>
</dbReference>